<sequence>MTPPPRDGRRDLPAFTTASQLPAPLRLVIPPEFEDANEHMNVSHYFSLQTKAVRWLMERLGFGADYRERHGHTLFTVEHRLRYLAEVKVGDEVSVHPALRVRTDKLLRGTSLLLNRSRNQISNTLDFDILHINLETRRPSPLSPELARVADEHIARAGTHGIEKP</sequence>
<organism evidence="1 2">
    <name type="scientific">Phytohabitans kaempferiae</name>
    <dbReference type="NCBI Taxonomy" id="1620943"/>
    <lineage>
        <taxon>Bacteria</taxon>
        <taxon>Bacillati</taxon>
        <taxon>Actinomycetota</taxon>
        <taxon>Actinomycetes</taxon>
        <taxon>Micromonosporales</taxon>
        <taxon>Micromonosporaceae</taxon>
    </lineage>
</organism>
<dbReference type="Gene3D" id="3.10.129.10">
    <property type="entry name" value="Hotdog Thioesterase"/>
    <property type="match status" value="1"/>
</dbReference>
<dbReference type="SUPFAM" id="SSF54637">
    <property type="entry name" value="Thioesterase/thiol ester dehydrase-isomerase"/>
    <property type="match status" value="1"/>
</dbReference>
<keyword evidence="2" id="KW-1185">Reference proteome</keyword>
<comment type="caution">
    <text evidence="1">The sequence shown here is derived from an EMBL/GenBank/DDBJ whole genome shotgun (WGS) entry which is preliminary data.</text>
</comment>
<reference evidence="1 2" key="1">
    <citation type="submission" date="2024-09" db="EMBL/GenBank/DDBJ databases">
        <authorList>
            <person name="Sun Q."/>
            <person name="Mori K."/>
        </authorList>
    </citation>
    <scope>NUCLEOTIDE SEQUENCE [LARGE SCALE GENOMIC DNA]</scope>
    <source>
        <strain evidence="1 2">TBRC 3947</strain>
    </source>
</reference>
<dbReference type="CDD" id="cd00586">
    <property type="entry name" value="4HBT"/>
    <property type="match status" value="1"/>
</dbReference>
<dbReference type="InterPro" id="IPR029069">
    <property type="entry name" value="HotDog_dom_sf"/>
</dbReference>
<dbReference type="Proteomes" id="UP001589867">
    <property type="component" value="Unassembled WGS sequence"/>
</dbReference>
<dbReference type="RefSeq" id="WP_377255933.1">
    <property type="nucleotide sequence ID" value="NZ_JBHLUH010000060.1"/>
</dbReference>
<protein>
    <submittedName>
        <fullName evidence="1">Thioesterase family protein</fullName>
    </submittedName>
</protein>
<gene>
    <name evidence="1" type="ORF">ACFFIA_27860</name>
</gene>
<dbReference type="EMBL" id="JBHLUH010000060">
    <property type="protein sequence ID" value="MFC0531466.1"/>
    <property type="molecule type" value="Genomic_DNA"/>
</dbReference>
<name>A0ABV6MA06_9ACTN</name>
<proteinExistence type="predicted"/>
<dbReference type="Pfam" id="PF13279">
    <property type="entry name" value="4HBT_2"/>
    <property type="match status" value="1"/>
</dbReference>
<evidence type="ECO:0000313" key="2">
    <source>
        <dbReference type="Proteomes" id="UP001589867"/>
    </source>
</evidence>
<evidence type="ECO:0000313" key="1">
    <source>
        <dbReference type="EMBL" id="MFC0531466.1"/>
    </source>
</evidence>
<accession>A0ABV6MA06</accession>